<evidence type="ECO:0000256" key="2">
    <source>
        <dbReference type="ARBA" id="ARBA00022771"/>
    </source>
</evidence>
<dbReference type="InterPro" id="IPR003656">
    <property type="entry name" value="Znf_BED"/>
</dbReference>
<gene>
    <name evidence="6" type="ORF">PBS001_LOCUS376</name>
</gene>
<evidence type="ECO:0000256" key="3">
    <source>
        <dbReference type="ARBA" id="ARBA00022833"/>
    </source>
</evidence>
<keyword evidence="7" id="KW-1185">Reference proteome</keyword>
<comment type="caution">
    <text evidence="6">The sequence shown here is derived from an EMBL/GenBank/DDBJ whole genome shotgun (WGS) entry which is preliminary data.</text>
</comment>
<keyword evidence="2 4" id="KW-0863">Zinc-finger</keyword>
<evidence type="ECO:0000259" key="5">
    <source>
        <dbReference type="PROSITE" id="PS50808"/>
    </source>
</evidence>
<feature type="domain" description="BED-type" evidence="5">
    <location>
        <begin position="4"/>
        <end position="59"/>
    </location>
</feature>
<sequence>MAGRKRGPVYEHFQDIQSISDTNRQKKMRCLYCQEETPQSSGRLKLHLSCKCPKVPVDIKTKYAESTGVMSCKVEDVNKVEEKEKKTVPVIPAVPETSMATSKSPSLAPAATAIAKLSTVTIEQQPATMKKLSPAPTFKPLKRNGINFRTFEEQLTIAMITTNAPWGLLDHTNFRAAMEILHPTSDEFPLTSARARTEVLNRLSLKYDRECNNVLATSNAVTLVVNNTDGSAKGAKKATYIAFDEWRRAFVLAEGSEVLTAPCVTEIPSVLSNLQVVSPNSTLFLSTPTSGAYARARQELLRNADAIGKPVVLMGACMTQQTALLVHEVLLCSLSLEEALDNAVLTADALHVMPSLRQHVLCGVYTDNSAINEDINAFAQVYVTSWRSIAMAVKQAALLEPLLRMAVFKEEVNSSSLSILRQLMDVCSSDMAWKTLRHTAQLLVPLHFISALTEMQTTTSGQLLALWIWLLGASMRSPLFDGNSDTLTASFMQRLDCYVEEHFVACLVLDPRVHGAGLSVSGLRRARGVTVRVATALISNLNENKFIRSYNDYMKQQGDFGEAGVWNAANTSNPMEFWGDYEGDPLHNQLAIVAKTLCSFVPHTCSIEELWSAHAQPSTKEASGEVSKEREKCTKIRRGAALSARVNVKDVVNRFQMLLDVEKKTTVEEMLQSNAITPAPDGQENNRNLSVRSVLESIQDGINEDARGSDASSIALDTSWFDVSSSGLDKIRHMMEKYLNVLIQQ</sequence>
<keyword evidence="3" id="KW-0862">Zinc</keyword>
<dbReference type="Proteomes" id="UP001158986">
    <property type="component" value="Unassembled WGS sequence"/>
</dbReference>
<keyword evidence="1" id="KW-0479">Metal-binding</keyword>
<protein>
    <recommendedName>
        <fullName evidence="5">BED-type domain-containing protein</fullName>
    </recommendedName>
</protein>
<evidence type="ECO:0000256" key="1">
    <source>
        <dbReference type="ARBA" id="ARBA00022723"/>
    </source>
</evidence>
<dbReference type="Pfam" id="PF02892">
    <property type="entry name" value="zf-BED"/>
    <property type="match status" value="1"/>
</dbReference>
<proteinExistence type="predicted"/>
<reference evidence="6 7" key="1">
    <citation type="submission" date="2021-11" db="EMBL/GenBank/DDBJ databases">
        <authorList>
            <person name="Islam A."/>
            <person name="Islam S."/>
            <person name="Flora M.S."/>
            <person name="Rahman M."/>
            <person name="Ziaur R.M."/>
            <person name="Epstein J.H."/>
            <person name="Hassan M."/>
            <person name="Klassen M."/>
            <person name="Woodard K."/>
            <person name="Webb A."/>
            <person name="Webby R.J."/>
            <person name="El Zowalaty M.E."/>
        </authorList>
    </citation>
    <scope>NUCLEOTIDE SEQUENCE [LARGE SCALE GENOMIC DNA]</scope>
    <source>
        <strain evidence="6">Pbs1</strain>
    </source>
</reference>
<accession>A0ABN8CKE5</accession>
<evidence type="ECO:0000256" key="4">
    <source>
        <dbReference type="PROSITE-ProRule" id="PRU00027"/>
    </source>
</evidence>
<evidence type="ECO:0000313" key="7">
    <source>
        <dbReference type="Proteomes" id="UP001158986"/>
    </source>
</evidence>
<organism evidence="6 7">
    <name type="scientific">Peronospora belbahrii</name>
    <dbReference type="NCBI Taxonomy" id="622444"/>
    <lineage>
        <taxon>Eukaryota</taxon>
        <taxon>Sar</taxon>
        <taxon>Stramenopiles</taxon>
        <taxon>Oomycota</taxon>
        <taxon>Peronosporomycetes</taxon>
        <taxon>Peronosporales</taxon>
        <taxon>Peronosporaceae</taxon>
        <taxon>Peronospora</taxon>
    </lineage>
</organism>
<dbReference type="EMBL" id="CAKLCB010000014">
    <property type="protein sequence ID" value="CAH0513568.1"/>
    <property type="molecule type" value="Genomic_DNA"/>
</dbReference>
<evidence type="ECO:0000313" key="6">
    <source>
        <dbReference type="EMBL" id="CAH0513568.1"/>
    </source>
</evidence>
<dbReference type="PROSITE" id="PS50808">
    <property type="entry name" value="ZF_BED"/>
    <property type="match status" value="1"/>
</dbReference>
<name>A0ABN8CKE5_9STRA</name>